<dbReference type="SUPFAM" id="SSF48452">
    <property type="entry name" value="TPR-like"/>
    <property type="match status" value="1"/>
</dbReference>
<evidence type="ECO:0000313" key="2">
    <source>
        <dbReference type="EMBL" id="KAE9402428.1"/>
    </source>
</evidence>
<evidence type="ECO:0000313" key="3">
    <source>
        <dbReference type="Proteomes" id="UP000799118"/>
    </source>
</evidence>
<gene>
    <name evidence="2" type="ORF">BT96DRAFT_937225</name>
</gene>
<dbReference type="Gene3D" id="1.25.40.10">
    <property type="entry name" value="Tetratricopeptide repeat domain"/>
    <property type="match status" value="1"/>
</dbReference>
<organism evidence="2 3">
    <name type="scientific">Gymnopus androsaceus JB14</name>
    <dbReference type="NCBI Taxonomy" id="1447944"/>
    <lineage>
        <taxon>Eukaryota</taxon>
        <taxon>Fungi</taxon>
        <taxon>Dikarya</taxon>
        <taxon>Basidiomycota</taxon>
        <taxon>Agaricomycotina</taxon>
        <taxon>Agaricomycetes</taxon>
        <taxon>Agaricomycetidae</taxon>
        <taxon>Agaricales</taxon>
        <taxon>Marasmiineae</taxon>
        <taxon>Omphalotaceae</taxon>
        <taxon>Gymnopus</taxon>
    </lineage>
</organism>
<sequence>MSTVELAAKLKEQGNTLFLQKDYLSAARKYTEALEADGENAILYANRAACRLNLREFLDAGSDARKAMGEPHKSVQSWKTAIAQLPKDSLTPSQLNQKAEYEKGLAAAKTAFQKLEKDSQQSFFLYDMRQNPPWIRAQRLIPRLREQRNYTSSAWAMAHAYNEFSDGVRLLTDVTLQSTSVLTCISNAILTDSRVFAMPMPDFVQRYSDQVAREARRVEAWIEFGPDRIKQETLKRLEEEGWDSTRPAFATTIRAWIMQGFLQHGLHRNTLASLEYFGRAIELIKWGRVQFSDVQTENRGIIFEDTFLRSVQVLHLDSLIKILYATAPNEDDATLDAALQVADEIIAGVDAQAIPPRESNPGFISAYYHHPKGRALCMKAVYYRTKAKRLRDQKNPALLKSVYKMYALATRYYFEAADSTEEDDEEHALCLTAGVQVMSSFESSARDQLAVMERIRLAIPKMKQIWGHSMYSILVGDGLYKTALEMEVQLREELKKGKIQLDDAVKLD</sequence>
<reference evidence="2" key="1">
    <citation type="journal article" date="2019" name="Environ. Microbiol.">
        <title>Fungal ecological strategies reflected in gene transcription - a case study of two litter decomposers.</title>
        <authorList>
            <person name="Barbi F."/>
            <person name="Kohler A."/>
            <person name="Barry K."/>
            <person name="Baskaran P."/>
            <person name="Daum C."/>
            <person name="Fauchery L."/>
            <person name="Ihrmark K."/>
            <person name="Kuo A."/>
            <person name="LaButti K."/>
            <person name="Lipzen A."/>
            <person name="Morin E."/>
            <person name="Grigoriev I.V."/>
            <person name="Henrissat B."/>
            <person name="Lindahl B."/>
            <person name="Martin F."/>
        </authorList>
    </citation>
    <scope>NUCLEOTIDE SEQUENCE</scope>
    <source>
        <strain evidence="2">JB14</strain>
    </source>
</reference>
<evidence type="ECO:0000256" key="1">
    <source>
        <dbReference type="ARBA" id="ARBA00022803"/>
    </source>
</evidence>
<dbReference type="OrthoDB" id="2423701at2759"/>
<dbReference type="Proteomes" id="UP000799118">
    <property type="component" value="Unassembled WGS sequence"/>
</dbReference>
<evidence type="ECO:0008006" key="4">
    <source>
        <dbReference type="Google" id="ProtNLM"/>
    </source>
</evidence>
<keyword evidence="1" id="KW-0802">TPR repeat</keyword>
<dbReference type="GO" id="GO:0101031">
    <property type="term" value="C:protein folding chaperone complex"/>
    <property type="evidence" value="ECO:0007669"/>
    <property type="project" value="TreeGrafter"/>
</dbReference>
<dbReference type="PANTHER" id="PTHR46423">
    <property type="entry name" value="RNA POLYMERASE II-ASSOCIATED PROTEIN 3"/>
    <property type="match status" value="1"/>
</dbReference>
<keyword evidence="3" id="KW-1185">Reference proteome</keyword>
<dbReference type="InterPro" id="IPR011990">
    <property type="entry name" value="TPR-like_helical_dom_sf"/>
</dbReference>
<proteinExistence type="predicted"/>
<name>A0A6A4HZ03_9AGAR</name>
<dbReference type="InterPro" id="IPR051966">
    <property type="entry name" value="RPAP3"/>
</dbReference>
<protein>
    <recommendedName>
        <fullName evidence="4">TPR-like protein</fullName>
    </recommendedName>
</protein>
<dbReference type="PANTHER" id="PTHR46423:SF1">
    <property type="entry name" value="RNA POLYMERASE II-ASSOCIATED PROTEIN 3"/>
    <property type="match status" value="1"/>
</dbReference>
<accession>A0A6A4HZ03</accession>
<dbReference type="EMBL" id="ML769435">
    <property type="protein sequence ID" value="KAE9402428.1"/>
    <property type="molecule type" value="Genomic_DNA"/>
</dbReference>
<dbReference type="AlphaFoldDB" id="A0A6A4HZ03"/>